<keyword evidence="2" id="KW-1185">Reference proteome</keyword>
<dbReference type="AlphaFoldDB" id="A0A4R8LRR0"/>
<dbReference type="Proteomes" id="UP000295509">
    <property type="component" value="Unassembled WGS sequence"/>
</dbReference>
<accession>A0A4R8LRR0</accession>
<protein>
    <submittedName>
        <fullName evidence="1">Uncharacterized protein</fullName>
    </submittedName>
</protein>
<proteinExistence type="predicted"/>
<sequence length="687" mass="76294">MAHGLKEPSGVRVHQALHGYADGHRQIALSTPLQLRDQKTLLALSDISGPGAQIEEDGYLTGYPLADSGFYALARSWPAPEMPRPGCVWTHTLLIDFNDLAALESAASLLTLFERPSGHGGFQKYAKPKPLNVEFDGDFPLFDQTWAKAVLGALYGRARSRIIVSRSYPEVDNTTLAIWLQQWPRLRRSFRFCTLAASDRSVDGAGFDLQVISGSDRSVRSRFVDVVDAESTQLKIERWLEDALQDLTQPDSSGLRSFFRRLGSDIQTGREAFRPLCLLHRALANLPINSRAIHEAVDIVRGELGSKYARTARAIVANAALGAVETLDDVSFEFLWANLGLIDPAALPDSAPGLARAILRRDPRKLVDLLDNDKVSGIVADRILEALTVDELISYLKVLPELTAEALARRADIVGDARFWAEVEEPDLALQTALNQGLQSAAVFAMIDCRRNELAAVAVRAFGAKVTLDALNGISHANNDNRLVWVQEAAKDTQAVARFFAEQSAVQRDILYALARTLPPDAVPNDYGIDPWLSAWRNSAGMIDDTATTYVMAYLLTRALGQRSRSQAELAQLTFEPTHDATGAGRLPEDAWLLLEPRLPWSIFWLTWDRCQRIRAVMIDLFVDRNLPPRAFCRLTRNGQLFSSLAEGAVQSLRGREYMRRALIDMQRAGSSEFKEHIQTLRRLFAV</sequence>
<reference evidence="1 2" key="1">
    <citation type="submission" date="2019-03" db="EMBL/GenBank/DDBJ databases">
        <title>Genomic Encyclopedia of Type Strains, Phase III (KMG-III): the genomes of soil and plant-associated and newly described type strains.</title>
        <authorList>
            <person name="Whitman W."/>
        </authorList>
    </citation>
    <scope>NUCLEOTIDE SEQUENCE [LARGE SCALE GENOMIC DNA]</scope>
    <source>
        <strain evidence="1 2">LMG 29544</strain>
    </source>
</reference>
<dbReference type="EMBL" id="SORE01000011">
    <property type="protein sequence ID" value="TDY48243.1"/>
    <property type="molecule type" value="Genomic_DNA"/>
</dbReference>
<evidence type="ECO:0000313" key="2">
    <source>
        <dbReference type="Proteomes" id="UP000295509"/>
    </source>
</evidence>
<gene>
    <name evidence="1" type="ORF">BX592_111178</name>
</gene>
<comment type="caution">
    <text evidence="1">The sequence shown here is derived from an EMBL/GenBank/DDBJ whole genome shotgun (WGS) entry which is preliminary data.</text>
</comment>
<organism evidence="1 2">
    <name type="scientific">Paraburkholderia rhizosphaerae</name>
    <dbReference type="NCBI Taxonomy" id="480658"/>
    <lineage>
        <taxon>Bacteria</taxon>
        <taxon>Pseudomonadati</taxon>
        <taxon>Pseudomonadota</taxon>
        <taxon>Betaproteobacteria</taxon>
        <taxon>Burkholderiales</taxon>
        <taxon>Burkholderiaceae</taxon>
        <taxon>Paraburkholderia</taxon>
    </lineage>
</organism>
<evidence type="ECO:0000313" key="1">
    <source>
        <dbReference type="EMBL" id="TDY48243.1"/>
    </source>
</evidence>
<name>A0A4R8LRR0_9BURK</name>
<dbReference type="RefSeq" id="WP_134192867.1">
    <property type="nucleotide sequence ID" value="NZ_JBHLUW010000061.1"/>
</dbReference>
<dbReference type="Pfam" id="PF20012">
    <property type="entry name" value="GAP1-N1"/>
    <property type="match status" value="1"/>
</dbReference>
<dbReference type="OrthoDB" id="252376at2"/>